<feature type="transmembrane region" description="Helical" evidence="10">
    <location>
        <begin position="249"/>
        <end position="270"/>
    </location>
</feature>
<keyword evidence="9" id="KW-0807">Transducer</keyword>
<dbReference type="PANTHER" id="PTHR21137">
    <property type="entry name" value="ODORANT RECEPTOR"/>
    <property type="match status" value="1"/>
</dbReference>
<feature type="transmembrane region" description="Helical" evidence="10">
    <location>
        <begin position="35"/>
        <end position="58"/>
    </location>
</feature>
<feature type="transmembrane region" description="Helical" evidence="10">
    <location>
        <begin position="282"/>
        <end position="302"/>
    </location>
</feature>
<dbReference type="AlphaFoldDB" id="A0AA38J023"/>
<feature type="transmembrane region" description="Helical" evidence="10">
    <location>
        <begin position="171"/>
        <end position="191"/>
    </location>
</feature>
<accession>A0AA38J023</accession>
<evidence type="ECO:0000313" key="11">
    <source>
        <dbReference type="EMBL" id="KAJ3663342.1"/>
    </source>
</evidence>
<gene>
    <name evidence="11" type="ORF">Zmor_007629</name>
</gene>
<reference evidence="11" key="1">
    <citation type="journal article" date="2023" name="G3 (Bethesda)">
        <title>Whole genome assemblies of Zophobas morio and Tenebrio molitor.</title>
        <authorList>
            <person name="Kaur S."/>
            <person name="Stinson S.A."/>
            <person name="diCenzo G.C."/>
        </authorList>
    </citation>
    <scope>NUCLEOTIDE SEQUENCE</scope>
    <source>
        <strain evidence="11">QUZm001</strain>
    </source>
</reference>
<evidence type="ECO:0000256" key="2">
    <source>
        <dbReference type="ARBA" id="ARBA00022475"/>
    </source>
</evidence>
<keyword evidence="7 10" id="KW-0472">Membrane</keyword>
<sequence length="315" mass="36239">MFDWVKIISLNIFVLQKVGMWPKQDKQLGCNCHTLYILIAVILLIDGSIVFQLIHMALEHSTLESLTRNIFMLMTEILGSIKMFYFIRNVKTVKELVQSLEDELFQPRTTQQVNSVRPDLKLWKKTYATFCSLTTSTAFIWSLYPLVDQSFLKFRLPLEARYPFEITTLPLYFIIYFHQVAALFLVAIGALHVDTLNAALMVLAGAQCDILCQNLKALENKALTYNQKLIQCIKHHKKILSFAEKTNQFFSTIVLGQYFTTSVSTGIAMFRLSLVDPLSSESYSLLFFVSAVTVQLFSYCWFGNEVEVKVRLFQI</sequence>
<keyword evidence="2" id="KW-1003">Cell membrane</keyword>
<feature type="transmembrane region" description="Helical" evidence="10">
    <location>
        <begin position="70"/>
        <end position="87"/>
    </location>
</feature>
<organism evidence="11 12">
    <name type="scientific">Zophobas morio</name>
    <dbReference type="NCBI Taxonomy" id="2755281"/>
    <lineage>
        <taxon>Eukaryota</taxon>
        <taxon>Metazoa</taxon>
        <taxon>Ecdysozoa</taxon>
        <taxon>Arthropoda</taxon>
        <taxon>Hexapoda</taxon>
        <taxon>Insecta</taxon>
        <taxon>Pterygota</taxon>
        <taxon>Neoptera</taxon>
        <taxon>Endopterygota</taxon>
        <taxon>Coleoptera</taxon>
        <taxon>Polyphaga</taxon>
        <taxon>Cucujiformia</taxon>
        <taxon>Tenebrionidae</taxon>
        <taxon>Zophobas</taxon>
    </lineage>
</organism>
<keyword evidence="5" id="KW-0552">Olfaction</keyword>
<comment type="subcellular location">
    <subcellularLocation>
        <location evidence="1">Cell membrane</location>
        <topology evidence="1">Multi-pass membrane protein</topology>
    </subcellularLocation>
</comment>
<dbReference type="Proteomes" id="UP001168821">
    <property type="component" value="Unassembled WGS sequence"/>
</dbReference>
<feature type="transmembrane region" description="Helical" evidence="10">
    <location>
        <begin position="127"/>
        <end position="147"/>
    </location>
</feature>
<evidence type="ECO:0000256" key="4">
    <source>
        <dbReference type="ARBA" id="ARBA00022692"/>
    </source>
</evidence>
<dbReference type="GO" id="GO:0007165">
    <property type="term" value="P:signal transduction"/>
    <property type="evidence" value="ECO:0007669"/>
    <property type="project" value="UniProtKB-KW"/>
</dbReference>
<proteinExistence type="predicted"/>
<dbReference type="PANTHER" id="PTHR21137:SF35">
    <property type="entry name" value="ODORANT RECEPTOR 19A-RELATED"/>
    <property type="match status" value="1"/>
</dbReference>
<dbReference type="GO" id="GO:0005549">
    <property type="term" value="F:odorant binding"/>
    <property type="evidence" value="ECO:0007669"/>
    <property type="project" value="InterPro"/>
</dbReference>
<keyword evidence="6 10" id="KW-1133">Transmembrane helix</keyword>
<evidence type="ECO:0000256" key="9">
    <source>
        <dbReference type="ARBA" id="ARBA00023224"/>
    </source>
</evidence>
<evidence type="ECO:0000256" key="7">
    <source>
        <dbReference type="ARBA" id="ARBA00023136"/>
    </source>
</evidence>
<dbReference type="Pfam" id="PF02949">
    <property type="entry name" value="7tm_6"/>
    <property type="match status" value="1"/>
</dbReference>
<evidence type="ECO:0000256" key="6">
    <source>
        <dbReference type="ARBA" id="ARBA00022989"/>
    </source>
</evidence>
<dbReference type="GO" id="GO:0004984">
    <property type="term" value="F:olfactory receptor activity"/>
    <property type="evidence" value="ECO:0007669"/>
    <property type="project" value="InterPro"/>
</dbReference>
<evidence type="ECO:0000256" key="8">
    <source>
        <dbReference type="ARBA" id="ARBA00023170"/>
    </source>
</evidence>
<protein>
    <recommendedName>
        <fullName evidence="13">7tm 6 domain containing protein</fullName>
    </recommendedName>
</protein>
<evidence type="ECO:0000313" key="12">
    <source>
        <dbReference type="Proteomes" id="UP001168821"/>
    </source>
</evidence>
<dbReference type="EMBL" id="JALNTZ010000002">
    <property type="protein sequence ID" value="KAJ3663342.1"/>
    <property type="molecule type" value="Genomic_DNA"/>
</dbReference>
<evidence type="ECO:0000256" key="10">
    <source>
        <dbReference type="SAM" id="Phobius"/>
    </source>
</evidence>
<keyword evidence="4 10" id="KW-0812">Transmembrane</keyword>
<keyword evidence="3" id="KW-0716">Sensory transduction</keyword>
<name>A0AA38J023_9CUCU</name>
<evidence type="ECO:0000256" key="3">
    <source>
        <dbReference type="ARBA" id="ARBA00022606"/>
    </source>
</evidence>
<dbReference type="GO" id="GO:0005886">
    <property type="term" value="C:plasma membrane"/>
    <property type="evidence" value="ECO:0007669"/>
    <property type="project" value="UniProtKB-SubCell"/>
</dbReference>
<evidence type="ECO:0000256" key="1">
    <source>
        <dbReference type="ARBA" id="ARBA00004651"/>
    </source>
</evidence>
<evidence type="ECO:0008006" key="13">
    <source>
        <dbReference type="Google" id="ProtNLM"/>
    </source>
</evidence>
<keyword evidence="8" id="KW-0675">Receptor</keyword>
<comment type="caution">
    <text evidence="11">The sequence shown here is derived from an EMBL/GenBank/DDBJ whole genome shotgun (WGS) entry which is preliminary data.</text>
</comment>
<evidence type="ECO:0000256" key="5">
    <source>
        <dbReference type="ARBA" id="ARBA00022725"/>
    </source>
</evidence>
<dbReference type="InterPro" id="IPR004117">
    <property type="entry name" value="7tm6_olfct_rcpt"/>
</dbReference>
<keyword evidence="12" id="KW-1185">Reference proteome</keyword>